<reference evidence="3" key="1">
    <citation type="journal article" date="2019" name="Int. J. Syst. Evol. Microbiol.">
        <title>The Global Catalogue of Microorganisms (GCM) 10K type strain sequencing project: providing services to taxonomists for standard genome sequencing and annotation.</title>
        <authorList>
            <consortium name="The Broad Institute Genomics Platform"/>
            <consortium name="The Broad Institute Genome Sequencing Center for Infectious Disease"/>
            <person name="Wu L."/>
            <person name="Ma J."/>
        </authorList>
    </citation>
    <scope>NUCLEOTIDE SEQUENCE [LARGE SCALE GENOMIC DNA]</scope>
    <source>
        <strain evidence="3">KCTC 52487</strain>
    </source>
</reference>
<feature type="domain" description="Flagellar protein FlgJ N-terminal" evidence="1">
    <location>
        <begin position="50"/>
        <end position="94"/>
    </location>
</feature>
<evidence type="ECO:0000313" key="3">
    <source>
        <dbReference type="Proteomes" id="UP001595379"/>
    </source>
</evidence>
<dbReference type="Proteomes" id="UP001595379">
    <property type="component" value="Unassembled WGS sequence"/>
</dbReference>
<dbReference type="EMBL" id="JBHRSV010000028">
    <property type="protein sequence ID" value="MFC2927105.1"/>
    <property type="molecule type" value="Genomic_DNA"/>
</dbReference>
<organism evidence="2 3">
    <name type="scientific">Hyphobacterium vulgare</name>
    <dbReference type="NCBI Taxonomy" id="1736751"/>
    <lineage>
        <taxon>Bacteria</taxon>
        <taxon>Pseudomonadati</taxon>
        <taxon>Pseudomonadota</taxon>
        <taxon>Alphaproteobacteria</taxon>
        <taxon>Maricaulales</taxon>
        <taxon>Maricaulaceae</taxon>
        <taxon>Hyphobacterium</taxon>
    </lineage>
</organism>
<comment type="caution">
    <text evidence="2">The sequence shown here is derived from an EMBL/GenBank/DDBJ whole genome shotgun (WGS) entry which is preliminary data.</text>
</comment>
<keyword evidence="3" id="KW-1185">Reference proteome</keyword>
<dbReference type="Pfam" id="PF10135">
    <property type="entry name" value="Rod-binding"/>
    <property type="match status" value="1"/>
</dbReference>
<gene>
    <name evidence="2" type="ORF">ACFOOR_13395</name>
</gene>
<protein>
    <submittedName>
        <fullName evidence="2">Rod-binding protein</fullName>
    </submittedName>
</protein>
<evidence type="ECO:0000313" key="2">
    <source>
        <dbReference type="EMBL" id="MFC2927105.1"/>
    </source>
</evidence>
<dbReference type="InterPro" id="IPR019301">
    <property type="entry name" value="Flagellar_prot_FlgJ_N"/>
</dbReference>
<evidence type="ECO:0000259" key="1">
    <source>
        <dbReference type="Pfam" id="PF10135"/>
    </source>
</evidence>
<accession>A0ABV7A0E0</accession>
<proteinExistence type="predicted"/>
<name>A0ABV7A0E0_9PROT</name>
<sequence>MPSADAQLAQVLAGRGSGRAPEMRQVANEAEARQVAEEFEAFFLSQILEQMFTGVGENNPFGGGSGEQAFRGLLNEEYAKVMARAGGLGLSDNLTTEILRYQEAGGDA</sequence>